<dbReference type="EC" id="2.5.1.-" evidence="3"/>
<dbReference type="SUPFAM" id="SSF52821">
    <property type="entry name" value="Rhodanese/Cell cycle control phosphatase"/>
    <property type="match status" value="1"/>
</dbReference>
<proteinExistence type="predicted"/>
<accession>A0AAE3HD15</accession>
<sequence length="350" mass="40868">MKVISVEDTIYCKKSLIIDVRSPSEYEESTIPGAINIPLFTNKEREELGTLYHTDKELAYEKGFKIGCSKLYDIYEQVKALIEFKEQKVIIFCWRGGMRSKSIATNLSITGLNVFQLKGGYKAYRRFILQNLDKFKDKFYYYNLHGHTGVGKTILLNALKEKGEPVLDLEELAKNRGSIFGSMGLGKPQSQKMFDSLLFNELSNNTKDYFFIESESKRIGNIMLPDFLVDSMNKGEHILIKSSIEKRIQNIKKEYLPLENKDNITSLILHNKFIIKKMGKDWVNQLLQSLYNEDYDYFIKMLLVDYYDPLYSFSEEKYQPYISTIYMDDFQKVANLLREKINNIDRNSNV</sequence>
<evidence type="ECO:0000259" key="2">
    <source>
        <dbReference type="PROSITE" id="PS50206"/>
    </source>
</evidence>
<dbReference type="InterPro" id="IPR001763">
    <property type="entry name" value="Rhodanese-like_dom"/>
</dbReference>
<protein>
    <submittedName>
        <fullName evidence="3">tRNA 2-selenouridine(34) synthase MnmH</fullName>
        <ecNumber evidence="3">2.5.1.-</ecNumber>
    </submittedName>
</protein>
<dbReference type="GO" id="GO:0002098">
    <property type="term" value="P:tRNA wobble uridine modification"/>
    <property type="evidence" value="ECO:0007669"/>
    <property type="project" value="InterPro"/>
</dbReference>
<dbReference type="GO" id="GO:0043828">
    <property type="term" value="F:tRNA 2-selenouridine synthase activity"/>
    <property type="evidence" value="ECO:0007669"/>
    <property type="project" value="InterPro"/>
</dbReference>
<evidence type="ECO:0000313" key="3">
    <source>
        <dbReference type="EMBL" id="MCR1898092.1"/>
    </source>
</evidence>
<evidence type="ECO:0000313" key="4">
    <source>
        <dbReference type="Proteomes" id="UP001205748"/>
    </source>
</evidence>
<dbReference type="RefSeq" id="WP_257529551.1">
    <property type="nucleotide sequence ID" value="NZ_JANKAS010000002.1"/>
</dbReference>
<dbReference type="InterPro" id="IPR058840">
    <property type="entry name" value="AAA_SelU"/>
</dbReference>
<dbReference type="InterPro" id="IPR036873">
    <property type="entry name" value="Rhodanese-like_dom_sf"/>
</dbReference>
<comment type="caution">
    <text evidence="3">The sequence shown here is derived from an EMBL/GenBank/DDBJ whole genome shotgun (WGS) entry which is preliminary data.</text>
</comment>
<dbReference type="PANTHER" id="PTHR30401:SF0">
    <property type="entry name" value="TRNA 2-SELENOURIDINE SYNTHASE"/>
    <property type="match status" value="1"/>
</dbReference>
<dbReference type="Gene3D" id="3.40.250.10">
    <property type="entry name" value="Rhodanese-like domain"/>
    <property type="match status" value="1"/>
</dbReference>
<gene>
    <name evidence="3" type="primary">mnmH</name>
    <name evidence="3" type="ORF">NSA47_03710</name>
</gene>
<dbReference type="NCBIfam" id="NF008750">
    <property type="entry name" value="PRK11784.1-2"/>
    <property type="match status" value="1"/>
</dbReference>
<dbReference type="AlphaFoldDB" id="A0AAE3HD15"/>
<reference evidence="3" key="1">
    <citation type="submission" date="2022-07" db="EMBL/GenBank/DDBJ databases">
        <title>Enhanced cultured diversity of the mouse gut microbiota enables custom-made synthetic communities.</title>
        <authorList>
            <person name="Afrizal A."/>
        </authorList>
    </citation>
    <scope>NUCLEOTIDE SEQUENCE</scope>
    <source>
        <strain evidence="3">DSM 28593</strain>
    </source>
</reference>
<dbReference type="Proteomes" id="UP001205748">
    <property type="component" value="Unassembled WGS sequence"/>
</dbReference>
<dbReference type="NCBIfam" id="TIGR03167">
    <property type="entry name" value="tRNA_sel_U_synt"/>
    <property type="match status" value="1"/>
</dbReference>
<dbReference type="PROSITE" id="PS50206">
    <property type="entry name" value="RHODANESE_3"/>
    <property type="match status" value="1"/>
</dbReference>
<keyword evidence="1" id="KW-0711">Selenium</keyword>
<organism evidence="3 4">
    <name type="scientific">Irregularibacter muris</name>
    <dbReference type="NCBI Taxonomy" id="1796619"/>
    <lineage>
        <taxon>Bacteria</taxon>
        <taxon>Bacillati</taxon>
        <taxon>Bacillota</taxon>
        <taxon>Clostridia</taxon>
        <taxon>Eubacteriales</taxon>
        <taxon>Eubacteriaceae</taxon>
        <taxon>Irregularibacter</taxon>
    </lineage>
</organism>
<keyword evidence="4" id="KW-1185">Reference proteome</keyword>
<dbReference type="EMBL" id="JANKAS010000002">
    <property type="protein sequence ID" value="MCR1898092.1"/>
    <property type="molecule type" value="Genomic_DNA"/>
</dbReference>
<dbReference type="SMART" id="SM00450">
    <property type="entry name" value="RHOD"/>
    <property type="match status" value="1"/>
</dbReference>
<dbReference type="Pfam" id="PF26341">
    <property type="entry name" value="AAA_SelU"/>
    <property type="match status" value="1"/>
</dbReference>
<name>A0AAE3HD15_9FIRM</name>
<evidence type="ECO:0000256" key="1">
    <source>
        <dbReference type="ARBA" id="ARBA00023266"/>
    </source>
</evidence>
<feature type="domain" description="Rhodanese" evidence="2">
    <location>
        <begin position="11"/>
        <end position="133"/>
    </location>
</feature>
<dbReference type="InterPro" id="IPR017582">
    <property type="entry name" value="SelU"/>
</dbReference>
<dbReference type="PANTHER" id="PTHR30401">
    <property type="entry name" value="TRNA 2-SELENOURIDINE SYNTHASE"/>
    <property type="match status" value="1"/>
</dbReference>
<keyword evidence="3" id="KW-0808">Transferase</keyword>
<dbReference type="Pfam" id="PF00581">
    <property type="entry name" value="Rhodanese"/>
    <property type="match status" value="1"/>
</dbReference>